<proteinExistence type="predicted"/>
<evidence type="ECO:0000256" key="1">
    <source>
        <dbReference type="SAM" id="Phobius"/>
    </source>
</evidence>
<organism evidence="2">
    <name type="scientific">Siphoviridae sp. ct9lR64</name>
    <dbReference type="NCBI Taxonomy" id="2826178"/>
    <lineage>
        <taxon>Viruses</taxon>
        <taxon>Duplodnaviria</taxon>
        <taxon>Heunggongvirae</taxon>
        <taxon>Uroviricota</taxon>
        <taxon>Caudoviricetes</taxon>
    </lineage>
</organism>
<accession>A0A8S5QYG2</accession>
<keyword evidence="1" id="KW-1133">Transmembrane helix</keyword>
<keyword evidence="1" id="KW-0812">Transmembrane</keyword>
<keyword evidence="1" id="KW-0472">Membrane</keyword>
<dbReference type="EMBL" id="BK015760">
    <property type="protein sequence ID" value="DAE23857.1"/>
    <property type="molecule type" value="Genomic_DNA"/>
</dbReference>
<feature type="transmembrane region" description="Helical" evidence="1">
    <location>
        <begin position="37"/>
        <end position="56"/>
    </location>
</feature>
<name>A0A8S5QYG2_9CAUD</name>
<reference evidence="2" key="1">
    <citation type="journal article" date="2021" name="Proc. Natl. Acad. Sci. U.S.A.">
        <title>A Catalog of Tens of Thousands of Viruses from Human Metagenomes Reveals Hidden Associations with Chronic Diseases.</title>
        <authorList>
            <person name="Tisza M.J."/>
            <person name="Buck C.B."/>
        </authorList>
    </citation>
    <scope>NUCLEOTIDE SEQUENCE</scope>
    <source>
        <strain evidence="2">Ct9lR64</strain>
    </source>
</reference>
<protein>
    <submittedName>
        <fullName evidence="2">Uncharacterized protein</fullName>
    </submittedName>
</protein>
<evidence type="ECO:0000313" key="2">
    <source>
        <dbReference type="EMBL" id="DAE23857.1"/>
    </source>
</evidence>
<sequence>MDENKEQEVIDINEEPESTELIDVSDEDYTPSLGESIATLAVLIAPLAISYVAGVVSSDKVKNGIADIRTRIAETAQKRAEKIKLKEARSSKIVKVVYGSDEETEN</sequence>